<evidence type="ECO:0000313" key="2">
    <source>
        <dbReference type="Proteomes" id="UP000271554"/>
    </source>
</evidence>
<dbReference type="KEGG" id="shun:DWB77_06610"/>
<dbReference type="OrthoDB" id="134933at2"/>
<protein>
    <recommendedName>
        <fullName evidence="3">Orc1-like AAA ATPase domain-containing protein</fullName>
    </recommendedName>
</protein>
<sequence>MAAGQRHAGPRGRGCLAPDVLGTFQGRSPVILVIDDVHWADIPSLHALTFVLRRLPAFVSRRDELRAQRR</sequence>
<dbReference type="RefSeq" id="WP_120725786.1">
    <property type="nucleotide sequence ID" value="NZ_CP032698.1"/>
</dbReference>
<gene>
    <name evidence="1" type="ORF">DWB77_06610</name>
</gene>
<reference evidence="1 2" key="1">
    <citation type="submission" date="2018-10" db="EMBL/GenBank/DDBJ databases">
        <title>Relationship between Morphology and Antimicrobial Activity in Streptomyces.</title>
        <authorList>
            <person name="Kang H.J."/>
            <person name="Kim S.B."/>
        </authorList>
    </citation>
    <scope>NUCLEOTIDE SEQUENCE [LARGE SCALE GENOMIC DNA]</scope>
    <source>
        <strain evidence="1 2">BH38</strain>
    </source>
</reference>
<dbReference type="AlphaFoldDB" id="A0A387HKK1"/>
<accession>A0A387HKK1</accession>
<organism evidence="1 2">
    <name type="scientific">Streptomyces hundungensis</name>
    <dbReference type="NCBI Taxonomy" id="1077946"/>
    <lineage>
        <taxon>Bacteria</taxon>
        <taxon>Bacillati</taxon>
        <taxon>Actinomycetota</taxon>
        <taxon>Actinomycetes</taxon>
        <taxon>Kitasatosporales</taxon>
        <taxon>Streptomycetaceae</taxon>
        <taxon>Streptomyces</taxon>
    </lineage>
</organism>
<keyword evidence="2" id="KW-1185">Reference proteome</keyword>
<dbReference type="Proteomes" id="UP000271554">
    <property type="component" value="Chromosome"/>
</dbReference>
<proteinExistence type="predicted"/>
<evidence type="ECO:0000313" key="1">
    <source>
        <dbReference type="EMBL" id="AYG84396.1"/>
    </source>
</evidence>
<name>A0A387HKK1_9ACTN</name>
<evidence type="ECO:0008006" key="3">
    <source>
        <dbReference type="Google" id="ProtNLM"/>
    </source>
</evidence>
<dbReference type="EMBL" id="CP032698">
    <property type="protein sequence ID" value="AYG84396.1"/>
    <property type="molecule type" value="Genomic_DNA"/>
</dbReference>